<comment type="similarity">
    <text evidence="1">Belongs to the HupG/HyaE family.</text>
</comment>
<dbReference type="AlphaFoldDB" id="A0A2W5SIV0"/>
<evidence type="ECO:0000313" key="3">
    <source>
        <dbReference type="Proteomes" id="UP000248887"/>
    </source>
</evidence>
<comment type="caution">
    <text evidence="2">The sequence shown here is derived from an EMBL/GenBank/DDBJ whole genome shotgun (WGS) entry which is preliminary data.</text>
</comment>
<name>A0A2W5SIV0_ANCNO</name>
<sequence length="144" mass="14879">MSLSRPAADALHPLVARLIETQGYPWLDGETPGLQPSGVRLLFLPAHGRGHVETLDIAVVLPELVAALGADGGAVAGPACERQMREALGGIALPAIVVLRDGAPVGSLSRMRDWDEFLDRLAPLVAAARDGALPAATPLSPALS</sequence>
<dbReference type="Pfam" id="PF07449">
    <property type="entry name" value="HyaE"/>
    <property type="match status" value="1"/>
</dbReference>
<dbReference type="Proteomes" id="UP000248887">
    <property type="component" value="Unassembled WGS sequence"/>
</dbReference>
<proteinExistence type="inferred from homology"/>
<evidence type="ECO:0000256" key="1">
    <source>
        <dbReference type="ARBA" id="ARBA00009004"/>
    </source>
</evidence>
<protein>
    <submittedName>
        <fullName evidence="2">Hydrogenase</fullName>
    </submittedName>
</protein>
<gene>
    <name evidence="2" type="ORF">DI549_10390</name>
</gene>
<dbReference type="Gene3D" id="3.40.30.10">
    <property type="entry name" value="Glutaredoxin"/>
    <property type="match status" value="1"/>
</dbReference>
<dbReference type="InterPro" id="IPR036249">
    <property type="entry name" value="Thioredoxin-like_sf"/>
</dbReference>
<reference evidence="2 3" key="1">
    <citation type="submission" date="2017-08" db="EMBL/GenBank/DDBJ databases">
        <title>Infants hospitalized years apart are colonized by the same room-sourced microbial strains.</title>
        <authorList>
            <person name="Brooks B."/>
            <person name="Olm M.R."/>
            <person name="Firek B.A."/>
            <person name="Baker R."/>
            <person name="Thomas B.C."/>
            <person name="Morowitz M.J."/>
            <person name="Banfield J.F."/>
        </authorList>
    </citation>
    <scope>NUCLEOTIDE SEQUENCE [LARGE SCALE GENOMIC DNA]</scope>
    <source>
        <strain evidence="2">S2_005_001_R2_27</strain>
    </source>
</reference>
<organism evidence="2 3">
    <name type="scientific">Ancylobacter novellus</name>
    <name type="common">Thiobacillus novellus</name>
    <dbReference type="NCBI Taxonomy" id="921"/>
    <lineage>
        <taxon>Bacteria</taxon>
        <taxon>Pseudomonadati</taxon>
        <taxon>Pseudomonadota</taxon>
        <taxon>Alphaproteobacteria</taxon>
        <taxon>Hyphomicrobiales</taxon>
        <taxon>Xanthobacteraceae</taxon>
        <taxon>Ancylobacter</taxon>
    </lineage>
</organism>
<dbReference type="EMBL" id="QFQD01000029">
    <property type="protein sequence ID" value="PZQ82777.1"/>
    <property type="molecule type" value="Genomic_DNA"/>
</dbReference>
<dbReference type="InterPro" id="IPR010893">
    <property type="entry name" value="NiFe-hyd_mat_HyaE"/>
</dbReference>
<accession>A0A2W5SIV0</accession>
<dbReference type="SUPFAM" id="SSF52833">
    <property type="entry name" value="Thioredoxin-like"/>
    <property type="match status" value="1"/>
</dbReference>
<evidence type="ECO:0000313" key="2">
    <source>
        <dbReference type="EMBL" id="PZQ82777.1"/>
    </source>
</evidence>